<name>A0A8J2WYI7_9STRA</name>
<feature type="compositionally biased region" description="Basic and acidic residues" evidence="1">
    <location>
        <begin position="217"/>
        <end position="231"/>
    </location>
</feature>
<sequence>MASSKQGNNLNSHGRSTDRAPPLLRKPPLEARAVEDVRAGQPLAGAPDRLLADDALLLPGRFLWRRLRRRAREDAGVAAPLGDGANAARLEARHFVEGVAALAKLVSHDFSDHIRGRGANGGEGHLRQERHDEDRPRPSPVVARRVLVAPFILQRRDDDGDGCEGHDSSERRDNEAWERSAVAQPAQRRHARAEREAARRHGQPQRCYCEAAPLVEVRPRSREHRAHEPERAQFGVELYGKRDARGGHER</sequence>
<accession>A0A8J2WYI7</accession>
<gene>
    <name evidence="2" type="ORF">PECAL_1P33310</name>
</gene>
<feature type="compositionally biased region" description="Basic and acidic residues" evidence="1">
    <location>
        <begin position="239"/>
        <end position="250"/>
    </location>
</feature>
<evidence type="ECO:0000313" key="3">
    <source>
        <dbReference type="Proteomes" id="UP000789595"/>
    </source>
</evidence>
<keyword evidence="3" id="KW-1185">Reference proteome</keyword>
<comment type="caution">
    <text evidence="2">The sequence shown here is derived from an EMBL/GenBank/DDBJ whole genome shotgun (WGS) entry which is preliminary data.</text>
</comment>
<protein>
    <submittedName>
        <fullName evidence="2">Uncharacterized protein</fullName>
    </submittedName>
</protein>
<dbReference type="AlphaFoldDB" id="A0A8J2WYI7"/>
<feature type="region of interest" description="Disordered" evidence="1">
    <location>
        <begin position="1"/>
        <end position="28"/>
    </location>
</feature>
<dbReference type="EMBL" id="CAKKNE010000001">
    <property type="protein sequence ID" value="CAH0366821.1"/>
    <property type="molecule type" value="Genomic_DNA"/>
</dbReference>
<reference evidence="2" key="1">
    <citation type="submission" date="2021-11" db="EMBL/GenBank/DDBJ databases">
        <authorList>
            <consortium name="Genoscope - CEA"/>
            <person name="William W."/>
        </authorList>
    </citation>
    <scope>NUCLEOTIDE SEQUENCE</scope>
</reference>
<evidence type="ECO:0000313" key="2">
    <source>
        <dbReference type="EMBL" id="CAH0366821.1"/>
    </source>
</evidence>
<feature type="compositionally biased region" description="Basic and acidic residues" evidence="1">
    <location>
        <begin position="124"/>
        <end position="137"/>
    </location>
</feature>
<feature type="region of interest" description="Disordered" evidence="1">
    <location>
        <begin position="156"/>
        <end position="250"/>
    </location>
</feature>
<evidence type="ECO:0000256" key="1">
    <source>
        <dbReference type="SAM" id="MobiDB-lite"/>
    </source>
</evidence>
<feature type="compositionally biased region" description="Polar residues" evidence="1">
    <location>
        <begin position="1"/>
        <end position="14"/>
    </location>
</feature>
<organism evidence="2 3">
    <name type="scientific">Pelagomonas calceolata</name>
    <dbReference type="NCBI Taxonomy" id="35677"/>
    <lineage>
        <taxon>Eukaryota</taxon>
        <taxon>Sar</taxon>
        <taxon>Stramenopiles</taxon>
        <taxon>Ochrophyta</taxon>
        <taxon>Pelagophyceae</taxon>
        <taxon>Pelagomonadales</taxon>
        <taxon>Pelagomonadaceae</taxon>
        <taxon>Pelagomonas</taxon>
    </lineage>
</organism>
<feature type="compositionally biased region" description="Basic and acidic residues" evidence="1">
    <location>
        <begin position="156"/>
        <end position="178"/>
    </location>
</feature>
<proteinExistence type="predicted"/>
<feature type="region of interest" description="Disordered" evidence="1">
    <location>
        <begin position="112"/>
        <end position="141"/>
    </location>
</feature>
<dbReference type="Proteomes" id="UP000789595">
    <property type="component" value="Unassembled WGS sequence"/>
</dbReference>